<organism evidence="2 3">
    <name type="scientific">Paracoccus denitrificans</name>
    <dbReference type="NCBI Taxonomy" id="266"/>
    <lineage>
        <taxon>Bacteria</taxon>
        <taxon>Pseudomonadati</taxon>
        <taxon>Pseudomonadota</taxon>
        <taxon>Alphaproteobacteria</taxon>
        <taxon>Rhodobacterales</taxon>
        <taxon>Paracoccaceae</taxon>
        <taxon>Paracoccus</taxon>
    </lineage>
</organism>
<keyword evidence="2" id="KW-0378">Hydrolase</keyword>
<evidence type="ECO:0000259" key="1">
    <source>
        <dbReference type="Pfam" id="PF13392"/>
    </source>
</evidence>
<name>A0A533I0G3_PARDE</name>
<dbReference type="Proteomes" id="UP000315344">
    <property type="component" value="Unassembled WGS sequence"/>
</dbReference>
<dbReference type="SUPFAM" id="SSF54060">
    <property type="entry name" value="His-Me finger endonucleases"/>
    <property type="match status" value="1"/>
</dbReference>
<keyword evidence="2" id="KW-0540">Nuclease</keyword>
<feature type="domain" description="HNH nuclease" evidence="1">
    <location>
        <begin position="58"/>
        <end position="103"/>
    </location>
</feature>
<dbReference type="InterPro" id="IPR044925">
    <property type="entry name" value="His-Me_finger_sf"/>
</dbReference>
<gene>
    <name evidence="2" type="ORF">DI616_15780</name>
</gene>
<evidence type="ECO:0000313" key="3">
    <source>
        <dbReference type="Proteomes" id="UP000315344"/>
    </source>
</evidence>
<dbReference type="Pfam" id="PF13392">
    <property type="entry name" value="HNH_3"/>
    <property type="match status" value="1"/>
</dbReference>
<protein>
    <submittedName>
        <fullName evidence="2">HNH endonuclease</fullName>
    </submittedName>
</protein>
<evidence type="ECO:0000313" key="2">
    <source>
        <dbReference type="EMBL" id="TKW65186.1"/>
    </source>
</evidence>
<dbReference type="GO" id="GO:0004519">
    <property type="term" value="F:endonuclease activity"/>
    <property type="evidence" value="ECO:0007669"/>
    <property type="project" value="UniProtKB-KW"/>
</dbReference>
<dbReference type="AlphaFoldDB" id="A0A533I0G3"/>
<accession>A0A533I0G3</accession>
<comment type="caution">
    <text evidence="2">The sequence shown here is derived from an EMBL/GenBank/DDBJ whole genome shotgun (WGS) entry which is preliminary data.</text>
</comment>
<sequence>MTQELKDFENFRDNRLHFFCPTTGRIDSVTCRGRVYEDVGSINEDGYVRIRMGQNTMRMKHRFVHFLVTGKLPVEGEEIDHKNDIRSDNRPSNLRIVTKPANNTGCANRAFGKQMTPEKVHSICKLLAETNLSDKTIAEQTGITRATVRDIKVRRSRTSISAGYEWKHREK</sequence>
<dbReference type="InterPro" id="IPR003615">
    <property type="entry name" value="HNH_nuc"/>
</dbReference>
<dbReference type="EMBL" id="VAFL01000015">
    <property type="protein sequence ID" value="TKW65186.1"/>
    <property type="molecule type" value="Genomic_DNA"/>
</dbReference>
<dbReference type="Gene3D" id="3.90.75.20">
    <property type="match status" value="1"/>
</dbReference>
<reference evidence="2 3" key="1">
    <citation type="journal article" date="2017" name="Nat. Commun.">
        <title>In situ click chemistry generation of cyclooxygenase-2 inhibitors.</title>
        <authorList>
            <person name="Bhardwaj A."/>
            <person name="Kaur J."/>
            <person name="Wuest M."/>
            <person name="Wuest F."/>
        </authorList>
    </citation>
    <scope>NUCLEOTIDE SEQUENCE [LARGE SCALE GENOMIC DNA]</scope>
    <source>
        <strain evidence="2">S2_012_000_R3_94</strain>
    </source>
</reference>
<keyword evidence="2" id="KW-0255">Endonuclease</keyword>
<proteinExistence type="predicted"/>